<dbReference type="PANTHER" id="PTHR34387:SF1">
    <property type="entry name" value="PERIPLASMIC IMMUNOGENIC PROTEIN"/>
    <property type="match status" value="1"/>
</dbReference>
<dbReference type="Gene3D" id="3.30.70.2970">
    <property type="entry name" value="Protein of unknown function (DUF541), domain 2"/>
    <property type="match status" value="1"/>
</dbReference>
<reference evidence="2 3" key="1">
    <citation type="journal article" date="2016" name="Front. Microbiol.">
        <title>Genomic Resource of Rice Seed Associated Bacteria.</title>
        <authorList>
            <person name="Midha S."/>
            <person name="Bansal K."/>
            <person name="Sharma S."/>
            <person name="Kumar N."/>
            <person name="Patil P.P."/>
            <person name="Chaudhry V."/>
            <person name="Patil P.B."/>
        </authorList>
    </citation>
    <scope>NUCLEOTIDE SEQUENCE [LARGE SCALE GENOMIC DNA]</scope>
    <source>
        <strain evidence="2 3">NS319</strain>
    </source>
</reference>
<evidence type="ECO:0000256" key="1">
    <source>
        <dbReference type="SAM" id="SignalP"/>
    </source>
</evidence>
<evidence type="ECO:0000313" key="3">
    <source>
        <dbReference type="Proteomes" id="UP000072867"/>
    </source>
</evidence>
<accession>A0A147HZE0</accession>
<gene>
    <name evidence="2" type="ORF">NS319_07960</name>
</gene>
<dbReference type="Gene3D" id="3.30.110.170">
    <property type="entry name" value="Protein of unknown function (DUF541), domain 1"/>
    <property type="match status" value="1"/>
</dbReference>
<dbReference type="GO" id="GO:0006974">
    <property type="term" value="P:DNA damage response"/>
    <property type="evidence" value="ECO:0007669"/>
    <property type="project" value="TreeGrafter"/>
</dbReference>
<dbReference type="InterPro" id="IPR052022">
    <property type="entry name" value="26kDa_periplasmic_antigen"/>
</dbReference>
<dbReference type="Pfam" id="PF04402">
    <property type="entry name" value="SIMPL"/>
    <property type="match status" value="1"/>
</dbReference>
<name>A0A147HZE0_9SPHN</name>
<protein>
    <submittedName>
        <fullName evidence="2">Membrane protein</fullName>
    </submittedName>
</protein>
<comment type="caution">
    <text evidence="2">The sequence shown here is derived from an EMBL/GenBank/DDBJ whole genome shotgun (WGS) entry which is preliminary data.</text>
</comment>
<feature type="chain" id="PRO_5007548087" evidence="1">
    <location>
        <begin position="25"/>
        <end position="250"/>
    </location>
</feature>
<dbReference type="EMBL" id="LDTD01000053">
    <property type="protein sequence ID" value="KTT70390.1"/>
    <property type="molecule type" value="Genomic_DNA"/>
</dbReference>
<dbReference type="PANTHER" id="PTHR34387">
    <property type="entry name" value="SLR1258 PROTEIN"/>
    <property type="match status" value="1"/>
</dbReference>
<dbReference type="InterPro" id="IPR007497">
    <property type="entry name" value="SIMPL/DUF541"/>
</dbReference>
<sequence>MMMNKILLAAALAPAALIPGMAQAQSMPAPTTVEPLVPASGTVLDISAEGRTTRVPDIATIRAGVVSQGATAAAALSDNAQRMARVLAAVKRAGVADRDIQTATVQLQPQYRYGDNVPPAITGYQATNTLSIRFRDIAKSGSILDALVAQGSNQIEGPNLSIDKPDAALDEARADAVQRARARAELYAKAAGMRVTRIISITENGADAGGPQPPMMIRTMAMRSDAMEKTSIAPGERDVTVNVSVRFLLN</sequence>
<dbReference type="AlphaFoldDB" id="A0A147HZE0"/>
<proteinExistence type="predicted"/>
<feature type="signal peptide" evidence="1">
    <location>
        <begin position="1"/>
        <end position="24"/>
    </location>
</feature>
<dbReference type="Proteomes" id="UP000072867">
    <property type="component" value="Unassembled WGS sequence"/>
</dbReference>
<dbReference type="PATRIC" id="fig|33051.3.peg.2717"/>
<keyword evidence="1" id="KW-0732">Signal</keyword>
<dbReference type="STRING" id="33051.SB4_12975"/>
<organism evidence="2 3">
    <name type="scientific">Sphingomonas sanguinis</name>
    <dbReference type="NCBI Taxonomy" id="33051"/>
    <lineage>
        <taxon>Bacteria</taxon>
        <taxon>Pseudomonadati</taxon>
        <taxon>Pseudomonadota</taxon>
        <taxon>Alphaproteobacteria</taxon>
        <taxon>Sphingomonadales</taxon>
        <taxon>Sphingomonadaceae</taxon>
        <taxon>Sphingomonas</taxon>
    </lineage>
</organism>
<evidence type="ECO:0000313" key="2">
    <source>
        <dbReference type="EMBL" id="KTT70390.1"/>
    </source>
</evidence>